<organism evidence="1 2">
    <name type="scientific">Ambispora leptoticha</name>
    <dbReference type="NCBI Taxonomy" id="144679"/>
    <lineage>
        <taxon>Eukaryota</taxon>
        <taxon>Fungi</taxon>
        <taxon>Fungi incertae sedis</taxon>
        <taxon>Mucoromycota</taxon>
        <taxon>Glomeromycotina</taxon>
        <taxon>Glomeromycetes</taxon>
        <taxon>Archaeosporales</taxon>
        <taxon>Ambisporaceae</taxon>
        <taxon>Ambispora</taxon>
    </lineage>
</organism>
<dbReference type="Proteomes" id="UP000789508">
    <property type="component" value="Unassembled WGS sequence"/>
</dbReference>
<feature type="non-terminal residue" evidence="1">
    <location>
        <position position="1"/>
    </location>
</feature>
<dbReference type="EMBL" id="CAJVPS010005391">
    <property type="protein sequence ID" value="CAG8614595.1"/>
    <property type="molecule type" value="Genomic_DNA"/>
</dbReference>
<sequence>TWSIKEEICEDRARKLKPGYNCTNRACIPEIDKEYQTLKLEVLQTTSRN</sequence>
<accession>A0A9N9GNJ1</accession>
<comment type="caution">
    <text evidence="1">The sequence shown here is derived from an EMBL/GenBank/DDBJ whole genome shotgun (WGS) entry which is preliminary data.</text>
</comment>
<evidence type="ECO:0000313" key="1">
    <source>
        <dbReference type="EMBL" id="CAG8614595.1"/>
    </source>
</evidence>
<reference evidence="1" key="1">
    <citation type="submission" date="2021-06" db="EMBL/GenBank/DDBJ databases">
        <authorList>
            <person name="Kallberg Y."/>
            <person name="Tangrot J."/>
            <person name="Rosling A."/>
        </authorList>
    </citation>
    <scope>NUCLEOTIDE SEQUENCE</scope>
    <source>
        <strain evidence="1">FL130A</strain>
    </source>
</reference>
<keyword evidence="2" id="KW-1185">Reference proteome</keyword>
<protein>
    <submittedName>
        <fullName evidence="1">3346_t:CDS:1</fullName>
    </submittedName>
</protein>
<name>A0A9N9GNJ1_9GLOM</name>
<gene>
    <name evidence="1" type="ORF">ALEPTO_LOCUS8706</name>
</gene>
<dbReference type="AlphaFoldDB" id="A0A9N9GNJ1"/>
<evidence type="ECO:0000313" key="2">
    <source>
        <dbReference type="Proteomes" id="UP000789508"/>
    </source>
</evidence>
<proteinExistence type="predicted"/>